<dbReference type="Pfam" id="PF06082">
    <property type="entry name" value="YjbH"/>
    <property type="match status" value="1"/>
</dbReference>
<dbReference type="AlphaFoldDB" id="A0A8K0Y165"/>
<comment type="caution">
    <text evidence="2">The sequence shown here is derived from an EMBL/GenBank/DDBJ whole genome shotgun (WGS) entry which is preliminary data.</text>
</comment>
<dbReference type="Proteomes" id="UP000648908">
    <property type="component" value="Unassembled WGS sequence"/>
</dbReference>
<organism evidence="2 3">
    <name type="scientific">Szabonella alba</name>
    <dbReference type="NCBI Taxonomy" id="2804194"/>
    <lineage>
        <taxon>Bacteria</taxon>
        <taxon>Pseudomonadati</taxon>
        <taxon>Pseudomonadota</taxon>
        <taxon>Alphaproteobacteria</taxon>
        <taxon>Rhodobacterales</taxon>
        <taxon>Paracoccaceae</taxon>
        <taxon>Szabonella</taxon>
    </lineage>
</organism>
<sequence>MTRRSPPLNALPLTVSGLLRGGAMTAALLCGTAGAALPETRPSLNFYGATGLIDMPSGESQPDGQFSVSVGHFGPITRTTLSFQITPRISASFRFLGIAKWNAQIPPADRVGTNAFDTYYDRSFDLRFRVLDESRYLPSVTIGLQDFAGTGVLAGEYVAATKHVTPSVKVTAGLGWGRLGSNGSIGSVFGDRPVATVGQGGRPNWDQWFRGPAAPFAGVEWQINPSWTFKAEYSSDAYEEEAGRRGTFDRKSDYNFGVEYQKSDSFRVGAYYLYGSRVGLAGHIMLNPRKSAAIDEPAPAPVRPRPPRSDVAAWSGDWVTQADAGGILRGNIARRLEDDGILVESLGYSAGVAQLRIRNTRLMSEAQAVGRAARVLSQTLPASVERFEIVPMVNGLPTAAAVMNRADLEALEFSPDATARMQDRVAITDVAGDAPGMVARDPDLYPRLTWSLGPYGRLGLFDPDGPIRADAGLRLSGRYDLAPGWVLSGSVTQKVVGNLDDYDRPSNSVLPRVRTEGYLYDRNDGPALENLTLAWYGKPGRDIYTRVTGGYLERMFGGVSAEVLWKPAGSALALGAEVNYARHRDFDQRFGFQDYSIVTGHLSAYYEFGNGYLGQVDVGRYLAGDIGATVSLDREFANGWRVGAFATKTDVSSADFGEGSFDKGIRVVIPLGTALGTQTKSSYRTTLRPITRDGGARLNVDGRLYETVRETHGGRLDAQFGRFWK</sequence>
<evidence type="ECO:0000256" key="1">
    <source>
        <dbReference type="SAM" id="SignalP"/>
    </source>
</evidence>
<dbReference type="InterPro" id="IPR010344">
    <property type="entry name" value="YbjH"/>
</dbReference>
<dbReference type="RefSeq" id="WP_202686275.1">
    <property type="nucleotide sequence ID" value="NZ_JAESVN010000001.1"/>
</dbReference>
<protein>
    <submittedName>
        <fullName evidence="2">YjbH domain-containing protein</fullName>
    </submittedName>
</protein>
<keyword evidence="3" id="KW-1185">Reference proteome</keyword>
<keyword evidence="1" id="KW-0732">Signal</keyword>
<dbReference type="EMBL" id="JAESVN010000001">
    <property type="protein sequence ID" value="MBL4915694.1"/>
    <property type="molecule type" value="Genomic_DNA"/>
</dbReference>
<proteinExistence type="predicted"/>
<feature type="chain" id="PRO_5035426002" evidence="1">
    <location>
        <begin position="36"/>
        <end position="725"/>
    </location>
</feature>
<reference evidence="2" key="1">
    <citation type="submission" date="2021-01" db="EMBL/GenBank/DDBJ databases">
        <title>Tabrizicola alba sp. nov. a motile alkaliphilic bacterium isolated from a soda lake.</title>
        <authorList>
            <person name="Szuroczki S."/>
            <person name="Abbaszade G."/>
            <person name="Schumann P."/>
            <person name="Toth E."/>
        </authorList>
    </citation>
    <scope>NUCLEOTIDE SEQUENCE</scope>
    <source>
        <strain evidence="2">DMG-N-6</strain>
    </source>
</reference>
<evidence type="ECO:0000313" key="2">
    <source>
        <dbReference type="EMBL" id="MBL4915694.1"/>
    </source>
</evidence>
<feature type="signal peptide" evidence="1">
    <location>
        <begin position="1"/>
        <end position="35"/>
    </location>
</feature>
<name>A0A8K0Y165_9RHOB</name>
<gene>
    <name evidence="2" type="ORF">JL811_00550</name>
</gene>
<dbReference type="SUPFAM" id="SSF56935">
    <property type="entry name" value="Porins"/>
    <property type="match status" value="1"/>
</dbReference>
<accession>A0A8K0Y165</accession>
<evidence type="ECO:0000313" key="3">
    <source>
        <dbReference type="Proteomes" id="UP000648908"/>
    </source>
</evidence>